<reference evidence="2 3" key="1">
    <citation type="submission" date="2024-09" db="EMBL/GenBank/DDBJ databases">
        <authorList>
            <person name="Sun Q."/>
            <person name="Mori K."/>
        </authorList>
    </citation>
    <scope>NUCLEOTIDE SEQUENCE [LARGE SCALE GENOMIC DNA]</scope>
    <source>
        <strain evidence="2 3">CCM 7792</strain>
    </source>
</reference>
<keyword evidence="3" id="KW-1185">Reference proteome</keyword>
<dbReference type="EMBL" id="JBHLWP010000009">
    <property type="protein sequence ID" value="MFC0251906.1"/>
    <property type="molecule type" value="Genomic_DNA"/>
</dbReference>
<accession>A0ABV6FEH4</accession>
<organism evidence="2 3">
    <name type="scientific">Massilia consociata</name>
    <dbReference type="NCBI Taxonomy" id="760117"/>
    <lineage>
        <taxon>Bacteria</taxon>
        <taxon>Pseudomonadati</taxon>
        <taxon>Pseudomonadota</taxon>
        <taxon>Betaproteobacteria</taxon>
        <taxon>Burkholderiales</taxon>
        <taxon>Oxalobacteraceae</taxon>
        <taxon>Telluria group</taxon>
        <taxon>Massilia</taxon>
    </lineage>
</organism>
<evidence type="ECO:0008006" key="4">
    <source>
        <dbReference type="Google" id="ProtNLM"/>
    </source>
</evidence>
<keyword evidence="1" id="KW-0472">Membrane</keyword>
<protein>
    <recommendedName>
        <fullName evidence="4">DUF1146 domain-containing protein</fullName>
    </recommendedName>
</protein>
<dbReference type="RefSeq" id="WP_379678733.1">
    <property type="nucleotide sequence ID" value="NZ_JBHLWP010000009.1"/>
</dbReference>
<gene>
    <name evidence="2" type="ORF">ACFFJK_08400</name>
</gene>
<feature type="transmembrane region" description="Helical" evidence="1">
    <location>
        <begin position="67"/>
        <end position="90"/>
    </location>
</feature>
<comment type="caution">
    <text evidence="2">The sequence shown here is derived from an EMBL/GenBank/DDBJ whole genome shotgun (WGS) entry which is preliminary data.</text>
</comment>
<keyword evidence="1" id="KW-1133">Transmembrane helix</keyword>
<keyword evidence="1" id="KW-0812">Transmembrane</keyword>
<proteinExistence type="predicted"/>
<feature type="transmembrane region" description="Helical" evidence="1">
    <location>
        <begin position="25"/>
        <end position="46"/>
    </location>
</feature>
<sequence length="100" mass="11208">MAVADVFSSHLPSAHRLEIFKIMDWFPIVAGTFKVLALCTGMFFAIKWHFDRGQQEKAMDKRAVLRAAAKVAAVFVLSLMVLGLVTFGLIRMLRLDLTLP</sequence>
<dbReference type="Proteomes" id="UP001589773">
    <property type="component" value="Unassembled WGS sequence"/>
</dbReference>
<evidence type="ECO:0000313" key="3">
    <source>
        <dbReference type="Proteomes" id="UP001589773"/>
    </source>
</evidence>
<evidence type="ECO:0000256" key="1">
    <source>
        <dbReference type="SAM" id="Phobius"/>
    </source>
</evidence>
<evidence type="ECO:0000313" key="2">
    <source>
        <dbReference type="EMBL" id="MFC0251906.1"/>
    </source>
</evidence>
<name>A0ABV6FEH4_9BURK</name>